<accession>A0ABW4ZZJ5</accession>
<sequence length="368" mass="40144">MTTATKFVTLAPNASLAQDSIVDYINACNTVSAYSYQFANASLTALQKPPEWYSDFVAQFGVAKGHAMEWNTSLIPNMIAIPQMIVDSNRIITAKFNNINQDLKDLQKYPNDKDVIEDLKQNLESIHNRVNDDLDSMNGLINDLQTFGDTLAKDYDTLNNGIGQLNSAEQADEAEVKRLQQEIQNLQDEIKKYNELLTASEIGIGVGIFVTLVGVVVGVATGGAGWAVCAVGVIGVGASITGTVLASEKIQADQIKIGQDAADLDAYNQDLVVLNTEITTLNQLVAANQAAQEALVNVTKLWQDMADSTKQLLDELDKAESDVTSNLPQCSQDVQTAQDEWKALEQFCEQLTKIDYKFDPTVQNIPSS</sequence>
<dbReference type="EMBL" id="JBHUIO010000005">
    <property type="protein sequence ID" value="MFD2170615.1"/>
    <property type="molecule type" value="Genomic_DNA"/>
</dbReference>
<dbReference type="PANTHER" id="PTHR38443:SF2">
    <property type="entry name" value="NON-HEMOLYTIC ENTEROTOXIN LYTIC COMPONENT L1"/>
    <property type="match status" value="1"/>
</dbReference>
<keyword evidence="2" id="KW-0812">Transmembrane</keyword>
<protein>
    <submittedName>
        <fullName evidence="3">HBL/NHE enterotoxin family protein</fullName>
    </submittedName>
</protein>
<keyword evidence="4" id="KW-1185">Reference proteome</keyword>
<dbReference type="InterPro" id="IPR008414">
    <property type="entry name" value="HBL"/>
</dbReference>
<evidence type="ECO:0000313" key="4">
    <source>
        <dbReference type="Proteomes" id="UP001597343"/>
    </source>
</evidence>
<feature type="transmembrane region" description="Helical" evidence="2">
    <location>
        <begin position="225"/>
        <end position="246"/>
    </location>
</feature>
<feature type="transmembrane region" description="Helical" evidence="2">
    <location>
        <begin position="196"/>
        <end position="219"/>
    </location>
</feature>
<keyword evidence="1" id="KW-0175">Coiled coil</keyword>
<organism evidence="3 4">
    <name type="scientific">Tumebacillus lipolyticus</name>
    <dbReference type="NCBI Taxonomy" id="1280370"/>
    <lineage>
        <taxon>Bacteria</taxon>
        <taxon>Bacillati</taxon>
        <taxon>Bacillota</taxon>
        <taxon>Bacilli</taxon>
        <taxon>Bacillales</taxon>
        <taxon>Alicyclobacillaceae</taxon>
        <taxon>Tumebacillus</taxon>
    </lineage>
</organism>
<keyword evidence="2" id="KW-1133">Transmembrane helix</keyword>
<gene>
    <name evidence="3" type="ORF">ACFSOY_11440</name>
</gene>
<dbReference type="PANTHER" id="PTHR38443">
    <property type="match status" value="1"/>
</dbReference>
<name>A0ABW4ZZJ5_9BACL</name>
<evidence type="ECO:0000313" key="3">
    <source>
        <dbReference type="EMBL" id="MFD2170615.1"/>
    </source>
</evidence>
<feature type="coiled-coil region" evidence="1">
    <location>
        <begin position="162"/>
        <end position="203"/>
    </location>
</feature>
<evidence type="ECO:0000256" key="1">
    <source>
        <dbReference type="SAM" id="Coils"/>
    </source>
</evidence>
<keyword evidence="2" id="KW-0472">Membrane</keyword>
<proteinExistence type="predicted"/>
<dbReference type="Pfam" id="PF05791">
    <property type="entry name" value="Bacillus_HBL"/>
    <property type="match status" value="1"/>
</dbReference>
<comment type="caution">
    <text evidence="3">The sequence shown here is derived from an EMBL/GenBank/DDBJ whole genome shotgun (WGS) entry which is preliminary data.</text>
</comment>
<dbReference type="InterPro" id="IPR052785">
    <property type="entry name" value="Enterotoxin_cmpnt"/>
</dbReference>
<dbReference type="Proteomes" id="UP001597343">
    <property type="component" value="Unassembled WGS sequence"/>
</dbReference>
<evidence type="ECO:0000256" key="2">
    <source>
        <dbReference type="SAM" id="Phobius"/>
    </source>
</evidence>
<dbReference type="SUPFAM" id="SSF58100">
    <property type="entry name" value="Bacterial hemolysins"/>
    <property type="match status" value="1"/>
</dbReference>
<dbReference type="RefSeq" id="WP_386046689.1">
    <property type="nucleotide sequence ID" value="NZ_JBHUIO010000005.1"/>
</dbReference>
<reference evidence="4" key="1">
    <citation type="journal article" date="2019" name="Int. J. Syst. Evol. Microbiol.">
        <title>The Global Catalogue of Microorganisms (GCM) 10K type strain sequencing project: providing services to taxonomists for standard genome sequencing and annotation.</title>
        <authorList>
            <consortium name="The Broad Institute Genomics Platform"/>
            <consortium name="The Broad Institute Genome Sequencing Center for Infectious Disease"/>
            <person name="Wu L."/>
            <person name="Ma J."/>
        </authorList>
    </citation>
    <scope>NUCLEOTIDE SEQUENCE [LARGE SCALE GENOMIC DNA]</scope>
    <source>
        <strain evidence="4">CGMCC 1.13574</strain>
    </source>
</reference>
<dbReference type="Gene3D" id="1.20.1170.10">
    <property type="match status" value="1"/>
</dbReference>